<dbReference type="RefSeq" id="WP_147302979.1">
    <property type="nucleotide sequence ID" value="NZ_QREG01000015.1"/>
</dbReference>
<name>A0A3D9L354_MARFU</name>
<evidence type="ECO:0000313" key="4">
    <source>
        <dbReference type="Proteomes" id="UP000256779"/>
    </source>
</evidence>
<proteinExistence type="predicted"/>
<reference evidence="3 4" key="1">
    <citation type="submission" date="2018-07" db="EMBL/GenBank/DDBJ databases">
        <title>Genomic Encyclopedia of Type Strains, Phase IV (KMG-IV): sequencing the most valuable type-strain genomes for metagenomic binning, comparative biology and taxonomic classification.</title>
        <authorList>
            <person name="Goeker M."/>
        </authorList>
    </citation>
    <scope>NUCLEOTIDE SEQUENCE [LARGE SCALE GENOMIC DNA]</scope>
    <source>
        <strain evidence="3 4">DSM 4134</strain>
    </source>
</reference>
<protein>
    <recommendedName>
        <fullName evidence="5">LTXXQ motif family protein</fullName>
    </recommendedName>
</protein>
<feature type="signal peptide" evidence="2">
    <location>
        <begin position="1"/>
        <end position="20"/>
    </location>
</feature>
<dbReference type="OrthoDB" id="675330at2"/>
<evidence type="ECO:0000313" key="3">
    <source>
        <dbReference type="EMBL" id="RED96212.1"/>
    </source>
</evidence>
<gene>
    <name evidence="3" type="ORF">C7460_115103</name>
</gene>
<accession>A0A3D9L354</accession>
<feature type="region of interest" description="Disordered" evidence="1">
    <location>
        <begin position="140"/>
        <end position="165"/>
    </location>
</feature>
<dbReference type="GO" id="GO:0042597">
    <property type="term" value="C:periplasmic space"/>
    <property type="evidence" value="ECO:0007669"/>
    <property type="project" value="InterPro"/>
</dbReference>
<evidence type="ECO:0000256" key="2">
    <source>
        <dbReference type="SAM" id="SignalP"/>
    </source>
</evidence>
<evidence type="ECO:0000256" key="1">
    <source>
        <dbReference type="SAM" id="MobiDB-lite"/>
    </source>
</evidence>
<comment type="caution">
    <text evidence="3">The sequence shown here is derived from an EMBL/GenBank/DDBJ whole genome shotgun (WGS) entry which is preliminary data.</text>
</comment>
<keyword evidence="4" id="KW-1185">Reference proteome</keyword>
<dbReference type="EMBL" id="QREG01000015">
    <property type="protein sequence ID" value="RED96212.1"/>
    <property type="molecule type" value="Genomic_DNA"/>
</dbReference>
<dbReference type="AlphaFoldDB" id="A0A3D9L354"/>
<feature type="chain" id="PRO_5017780842" description="LTXXQ motif family protein" evidence="2">
    <location>
        <begin position="21"/>
        <end position="165"/>
    </location>
</feature>
<sequence length="165" mass="20151">MKAHLLFTFILLSICISAKAQSKATMEKLEAARIALITERLELSPEQAEKFWPIYREFSEQRRTLRKEFQQMRKNHDPRTATEEENQKLLASGMKIKERQLQLEQTYTERMQKVISTRQIMSLRKAEDDFKDMLLRRIRQEQQQRRQMRDNQQRNQEHMRRKRDQ</sequence>
<organism evidence="3 4">
    <name type="scientific">Marinoscillum furvescens DSM 4134</name>
    <dbReference type="NCBI Taxonomy" id="1122208"/>
    <lineage>
        <taxon>Bacteria</taxon>
        <taxon>Pseudomonadati</taxon>
        <taxon>Bacteroidota</taxon>
        <taxon>Cytophagia</taxon>
        <taxon>Cytophagales</taxon>
        <taxon>Reichenbachiellaceae</taxon>
        <taxon>Marinoscillum</taxon>
    </lineage>
</organism>
<evidence type="ECO:0008006" key="5">
    <source>
        <dbReference type="Google" id="ProtNLM"/>
    </source>
</evidence>
<dbReference type="Proteomes" id="UP000256779">
    <property type="component" value="Unassembled WGS sequence"/>
</dbReference>
<keyword evidence="2" id="KW-0732">Signal</keyword>